<evidence type="ECO:0000256" key="2">
    <source>
        <dbReference type="SAM" id="SignalP"/>
    </source>
</evidence>
<gene>
    <name evidence="3" type="ORF">B0H17DRAFT_714856</name>
</gene>
<accession>A0AAD7DAA6</accession>
<dbReference type="AlphaFoldDB" id="A0AAD7DAA6"/>
<keyword evidence="4" id="KW-1185">Reference proteome</keyword>
<evidence type="ECO:0000256" key="1">
    <source>
        <dbReference type="SAM" id="MobiDB-lite"/>
    </source>
</evidence>
<name>A0AAD7DAA6_MYCRO</name>
<keyword evidence="2" id="KW-0732">Signal</keyword>
<sequence>MMMFPRVAFALLALPALAAAPAPIAEKLQPIIAAKTNMGALTRPRPTRTQHPGASFHRQSSVSGAALVAGVVAVLL</sequence>
<proteinExistence type="predicted"/>
<dbReference type="EMBL" id="JARKIE010000095">
    <property type="protein sequence ID" value="KAJ7686557.1"/>
    <property type="molecule type" value="Genomic_DNA"/>
</dbReference>
<protein>
    <submittedName>
        <fullName evidence="3">Uncharacterized protein</fullName>
    </submittedName>
</protein>
<organism evidence="3 4">
    <name type="scientific">Mycena rosella</name>
    <name type="common">Pink bonnet</name>
    <name type="synonym">Agaricus rosellus</name>
    <dbReference type="NCBI Taxonomy" id="1033263"/>
    <lineage>
        <taxon>Eukaryota</taxon>
        <taxon>Fungi</taxon>
        <taxon>Dikarya</taxon>
        <taxon>Basidiomycota</taxon>
        <taxon>Agaricomycotina</taxon>
        <taxon>Agaricomycetes</taxon>
        <taxon>Agaricomycetidae</taxon>
        <taxon>Agaricales</taxon>
        <taxon>Marasmiineae</taxon>
        <taxon>Mycenaceae</taxon>
        <taxon>Mycena</taxon>
    </lineage>
</organism>
<feature type="chain" id="PRO_5042214534" evidence="2">
    <location>
        <begin position="19"/>
        <end position="76"/>
    </location>
</feature>
<dbReference type="Proteomes" id="UP001221757">
    <property type="component" value="Unassembled WGS sequence"/>
</dbReference>
<comment type="caution">
    <text evidence="3">The sequence shown here is derived from an EMBL/GenBank/DDBJ whole genome shotgun (WGS) entry which is preliminary data.</text>
</comment>
<feature type="region of interest" description="Disordered" evidence="1">
    <location>
        <begin position="39"/>
        <end position="58"/>
    </location>
</feature>
<evidence type="ECO:0000313" key="4">
    <source>
        <dbReference type="Proteomes" id="UP001221757"/>
    </source>
</evidence>
<feature type="signal peptide" evidence="2">
    <location>
        <begin position="1"/>
        <end position="18"/>
    </location>
</feature>
<reference evidence="3" key="1">
    <citation type="submission" date="2023-03" db="EMBL/GenBank/DDBJ databases">
        <title>Massive genome expansion in bonnet fungi (Mycena s.s.) driven by repeated elements and novel gene families across ecological guilds.</title>
        <authorList>
            <consortium name="Lawrence Berkeley National Laboratory"/>
            <person name="Harder C.B."/>
            <person name="Miyauchi S."/>
            <person name="Viragh M."/>
            <person name="Kuo A."/>
            <person name="Thoen E."/>
            <person name="Andreopoulos B."/>
            <person name="Lu D."/>
            <person name="Skrede I."/>
            <person name="Drula E."/>
            <person name="Henrissat B."/>
            <person name="Morin E."/>
            <person name="Kohler A."/>
            <person name="Barry K."/>
            <person name="LaButti K."/>
            <person name="Morin E."/>
            <person name="Salamov A."/>
            <person name="Lipzen A."/>
            <person name="Mereny Z."/>
            <person name="Hegedus B."/>
            <person name="Baldrian P."/>
            <person name="Stursova M."/>
            <person name="Weitz H."/>
            <person name="Taylor A."/>
            <person name="Grigoriev I.V."/>
            <person name="Nagy L.G."/>
            <person name="Martin F."/>
            <person name="Kauserud H."/>
        </authorList>
    </citation>
    <scope>NUCLEOTIDE SEQUENCE</scope>
    <source>
        <strain evidence="3">CBHHK067</strain>
    </source>
</reference>
<evidence type="ECO:0000313" key="3">
    <source>
        <dbReference type="EMBL" id="KAJ7686557.1"/>
    </source>
</evidence>